<dbReference type="Proteomes" id="UP001209570">
    <property type="component" value="Unassembled WGS sequence"/>
</dbReference>
<protein>
    <submittedName>
        <fullName evidence="2">Uncharacterized protein</fullName>
    </submittedName>
</protein>
<keyword evidence="3" id="KW-1185">Reference proteome</keyword>
<feature type="region of interest" description="Disordered" evidence="1">
    <location>
        <begin position="42"/>
        <end position="164"/>
    </location>
</feature>
<comment type="caution">
    <text evidence="2">The sequence shown here is derived from an EMBL/GenBank/DDBJ whole genome shotgun (WGS) entry which is preliminary data.</text>
</comment>
<evidence type="ECO:0000256" key="1">
    <source>
        <dbReference type="SAM" id="MobiDB-lite"/>
    </source>
</evidence>
<organism evidence="2 3">
    <name type="scientific">Pythium insidiosum</name>
    <name type="common">Pythiosis disease agent</name>
    <dbReference type="NCBI Taxonomy" id="114742"/>
    <lineage>
        <taxon>Eukaryota</taxon>
        <taxon>Sar</taxon>
        <taxon>Stramenopiles</taxon>
        <taxon>Oomycota</taxon>
        <taxon>Peronosporomycetes</taxon>
        <taxon>Pythiales</taxon>
        <taxon>Pythiaceae</taxon>
        <taxon>Pythium</taxon>
    </lineage>
</organism>
<dbReference type="GO" id="GO:0000492">
    <property type="term" value="P:box C/D snoRNP assembly"/>
    <property type="evidence" value="ECO:0007669"/>
    <property type="project" value="InterPro"/>
</dbReference>
<dbReference type="PANTHER" id="PTHR38489">
    <property type="entry name" value="HISTONE CHAPERONE DOMAIN-CONTAINING PROTEIN"/>
    <property type="match status" value="1"/>
</dbReference>
<feature type="compositionally biased region" description="Acidic residues" evidence="1">
    <location>
        <begin position="55"/>
        <end position="75"/>
    </location>
</feature>
<feature type="compositionally biased region" description="Acidic residues" evidence="1">
    <location>
        <begin position="106"/>
        <end position="125"/>
    </location>
</feature>
<dbReference type="Pfam" id="PF15370">
    <property type="entry name" value="NOPCHAP1"/>
    <property type="match status" value="1"/>
</dbReference>
<evidence type="ECO:0000313" key="2">
    <source>
        <dbReference type="EMBL" id="KAJ0401120.1"/>
    </source>
</evidence>
<feature type="compositionally biased region" description="Basic and acidic residues" evidence="1">
    <location>
        <begin position="77"/>
        <end position="88"/>
    </location>
</feature>
<evidence type="ECO:0000313" key="3">
    <source>
        <dbReference type="Proteomes" id="UP001209570"/>
    </source>
</evidence>
<dbReference type="PANTHER" id="PTHR38489:SF1">
    <property type="entry name" value="HISTONE CHAPERONE DOMAIN-CONTAINING PROTEIN"/>
    <property type="match status" value="1"/>
</dbReference>
<accession>A0AAD5QAM5</accession>
<dbReference type="InterPro" id="IPR027921">
    <property type="entry name" value="NOPCHAP1"/>
</dbReference>
<proteinExistence type="predicted"/>
<gene>
    <name evidence="2" type="ORF">P43SY_007211</name>
</gene>
<dbReference type="AlphaFoldDB" id="A0AAD5QAM5"/>
<sequence length="164" mass="17326">MSQPSTSKPPMFAAPPRSALFSKLESFLPVLATENKKLEEAIAAGEGGRHNIEIPEPDAASDDGASENSDDDVDMEAAGKKPRQDGATDRAPVIEMNFALGMMEENASDSDSSSDSEDENDDDIDLAASIAGIKRGDHSAAPADSALRLPSQQPTKKPMIVELD</sequence>
<name>A0AAD5QAM5_PYTIN</name>
<reference evidence="2" key="1">
    <citation type="submission" date="2021-12" db="EMBL/GenBank/DDBJ databases">
        <title>Prjna785345.</title>
        <authorList>
            <person name="Rujirawat T."/>
            <person name="Krajaejun T."/>
        </authorList>
    </citation>
    <scope>NUCLEOTIDE SEQUENCE</scope>
    <source>
        <strain evidence="2">Pi057C3</strain>
    </source>
</reference>
<dbReference type="EMBL" id="JAKCXM010000136">
    <property type="protein sequence ID" value="KAJ0401120.1"/>
    <property type="molecule type" value="Genomic_DNA"/>
</dbReference>